<dbReference type="AlphaFoldDB" id="A0A699XLV0"/>
<evidence type="ECO:0000313" key="1">
    <source>
        <dbReference type="EMBL" id="GFD60233.1"/>
    </source>
</evidence>
<dbReference type="EMBL" id="BKCJ011875217">
    <property type="protein sequence ID" value="GFD60233.1"/>
    <property type="molecule type" value="Genomic_DNA"/>
</dbReference>
<name>A0A699XLV0_TANCI</name>
<feature type="non-terminal residue" evidence="1">
    <location>
        <position position="1"/>
    </location>
</feature>
<reference evidence="1" key="1">
    <citation type="journal article" date="2019" name="Sci. Rep.">
        <title>Draft genome of Tanacetum cinerariifolium, the natural source of mosquito coil.</title>
        <authorList>
            <person name="Yamashiro T."/>
            <person name="Shiraishi A."/>
            <person name="Satake H."/>
            <person name="Nakayama K."/>
        </authorList>
    </citation>
    <scope>NUCLEOTIDE SEQUENCE</scope>
</reference>
<gene>
    <name evidence="1" type="ORF">Tci_932202</name>
</gene>
<proteinExistence type="predicted"/>
<comment type="caution">
    <text evidence="1">The sequence shown here is derived from an EMBL/GenBank/DDBJ whole genome shotgun (WGS) entry which is preliminary data.</text>
</comment>
<sequence length="65" mass="6533">PGAASPGPGLGAGYHAGRHGLAAALHPRHLRAGADSARRRAAPVVWLHAADFGPAPARRGGSRAR</sequence>
<accession>A0A699XLV0</accession>
<protein>
    <submittedName>
        <fullName evidence="1">Uncharacterized protein</fullName>
    </submittedName>
</protein>
<organism evidence="1">
    <name type="scientific">Tanacetum cinerariifolium</name>
    <name type="common">Dalmatian daisy</name>
    <name type="synonym">Chrysanthemum cinerariifolium</name>
    <dbReference type="NCBI Taxonomy" id="118510"/>
    <lineage>
        <taxon>Eukaryota</taxon>
        <taxon>Viridiplantae</taxon>
        <taxon>Streptophyta</taxon>
        <taxon>Embryophyta</taxon>
        <taxon>Tracheophyta</taxon>
        <taxon>Spermatophyta</taxon>
        <taxon>Magnoliopsida</taxon>
        <taxon>eudicotyledons</taxon>
        <taxon>Gunneridae</taxon>
        <taxon>Pentapetalae</taxon>
        <taxon>asterids</taxon>
        <taxon>campanulids</taxon>
        <taxon>Asterales</taxon>
        <taxon>Asteraceae</taxon>
        <taxon>Asteroideae</taxon>
        <taxon>Anthemideae</taxon>
        <taxon>Anthemidinae</taxon>
        <taxon>Tanacetum</taxon>
    </lineage>
</organism>